<keyword evidence="3" id="KW-0813">Transport</keyword>
<keyword evidence="6" id="KW-0931">ER-Golgi transport</keyword>
<dbReference type="VEuPathDB" id="TrichDB:TVAG_242900"/>
<dbReference type="GO" id="GO:0046923">
    <property type="term" value="F:ER retention sequence binding"/>
    <property type="evidence" value="ECO:0000318"/>
    <property type="project" value="GO_Central"/>
</dbReference>
<dbReference type="PRINTS" id="PR00660">
    <property type="entry name" value="ERLUMENR"/>
</dbReference>
<keyword evidence="13" id="KW-1185">Reference proteome</keyword>
<dbReference type="GO" id="GO:0016192">
    <property type="term" value="P:vesicle-mediated transport"/>
    <property type="evidence" value="ECO:0007669"/>
    <property type="project" value="UniProtKB-KW"/>
</dbReference>
<feature type="transmembrane region" description="Helical" evidence="11">
    <location>
        <begin position="39"/>
        <end position="58"/>
    </location>
</feature>
<feature type="transmembrane region" description="Helical" evidence="11">
    <location>
        <begin position="100"/>
        <end position="117"/>
    </location>
</feature>
<evidence type="ECO:0000256" key="9">
    <source>
        <dbReference type="ARBA" id="ARBA00023136"/>
    </source>
</evidence>
<dbReference type="InParanoid" id="A2F849"/>
<protein>
    <submittedName>
        <fullName evidence="12">ER lumen protein retaining receptor, putative</fullName>
    </submittedName>
</protein>
<dbReference type="Proteomes" id="UP000001542">
    <property type="component" value="Unassembled WGS sequence"/>
</dbReference>
<proteinExistence type="inferred from homology"/>
<sequence length="192" mass="23063">MFSKHSCAGISLQTHILYLIVFLTRYVNSEFFDPPIYNIIFKIFYISSTLLTIVLMLTKFNKTYNKKHDSFRIIWILLICVLATALSTREYSLIEITWTFSLWTEAFAILPQLFLLQRTQRVDVMTHKYIFFLGLYRLFYIINWIYKTINAGRNRTPYVMWITGIIQTLLYADFIYYYIKAIIYGKEFELPR</sequence>
<dbReference type="GO" id="GO:0005801">
    <property type="term" value="C:cis-Golgi network"/>
    <property type="evidence" value="ECO:0000318"/>
    <property type="project" value="GO_Central"/>
</dbReference>
<evidence type="ECO:0000256" key="11">
    <source>
        <dbReference type="SAM" id="Phobius"/>
    </source>
</evidence>
<evidence type="ECO:0000313" key="12">
    <source>
        <dbReference type="EMBL" id="EAX98925.1"/>
    </source>
</evidence>
<evidence type="ECO:0000256" key="10">
    <source>
        <dbReference type="ARBA" id="ARBA00023170"/>
    </source>
</evidence>
<feature type="transmembrane region" description="Helical" evidence="11">
    <location>
        <begin position="129"/>
        <end position="146"/>
    </location>
</feature>
<evidence type="ECO:0000256" key="2">
    <source>
        <dbReference type="ARBA" id="ARBA00010120"/>
    </source>
</evidence>
<organism evidence="12 13">
    <name type="scientific">Trichomonas vaginalis (strain ATCC PRA-98 / G3)</name>
    <dbReference type="NCBI Taxonomy" id="412133"/>
    <lineage>
        <taxon>Eukaryota</taxon>
        <taxon>Metamonada</taxon>
        <taxon>Parabasalia</taxon>
        <taxon>Trichomonadida</taxon>
        <taxon>Trichomonadidae</taxon>
        <taxon>Trichomonas</taxon>
    </lineage>
</organism>
<comment type="similarity">
    <text evidence="2">Belongs to the ERD2 family.</text>
</comment>
<dbReference type="Pfam" id="PF00810">
    <property type="entry name" value="ER_lumen_recept"/>
    <property type="match status" value="1"/>
</dbReference>
<reference evidence="12" key="1">
    <citation type="submission" date="2006-10" db="EMBL/GenBank/DDBJ databases">
        <authorList>
            <person name="Amadeo P."/>
            <person name="Zhao Q."/>
            <person name="Wortman J."/>
            <person name="Fraser-Liggett C."/>
            <person name="Carlton J."/>
        </authorList>
    </citation>
    <scope>NUCLEOTIDE SEQUENCE</scope>
    <source>
        <strain evidence="12">G3</strain>
    </source>
</reference>
<accession>A2F849</accession>
<keyword evidence="7" id="KW-0653">Protein transport</keyword>
<feature type="transmembrane region" description="Helical" evidence="11">
    <location>
        <begin position="7"/>
        <end position="27"/>
    </location>
</feature>
<dbReference type="InterPro" id="IPR000133">
    <property type="entry name" value="ER_ret_rcpt"/>
</dbReference>
<dbReference type="RefSeq" id="XP_001311855.1">
    <property type="nucleotide sequence ID" value="XM_001311854.1"/>
</dbReference>
<dbReference type="EMBL" id="DS113657">
    <property type="protein sequence ID" value="EAX98925.1"/>
    <property type="molecule type" value="Genomic_DNA"/>
</dbReference>
<dbReference type="PANTHER" id="PTHR10585">
    <property type="entry name" value="ER LUMEN PROTEIN RETAINING RECEPTOR"/>
    <property type="match status" value="1"/>
</dbReference>
<keyword evidence="8 11" id="KW-1133">Transmembrane helix</keyword>
<keyword evidence="9 11" id="KW-0472">Membrane</keyword>
<comment type="subcellular location">
    <subcellularLocation>
        <location evidence="1">Endoplasmic reticulum membrane</location>
        <topology evidence="1">Multi-pass membrane protein</topology>
    </subcellularLocation>
</comment>
<feature type="transmembrane region" description="Helical" evidence="11">
    <location>
        <begin position="158"/>
        <end position="179"/>
    </location>
</feature>
<gene>
    <name evidence="12" type="ORF">TVAG_242900</name>
</gene>
<dbReference type="STRING" id="5722.A2F849"/>
<dbReference type="eggNOG" id="KOG3106">
    <property type="taxonomic scope" value="Eukaryota"/>
</dbReference>
<evidence type="ECO:0000256" key="6">
    <source>
        <dbReference type="ARBA" id="ARBA00022892"/>
    </source>
</evidence>
<reference evidence="12" key="2">
    <citation type="journal article" date="2007" name="Science">
        <title>Draft genome sequence of the sexually transmitted pathogen Trichomonas vaginalis.</title>
        <authorList>
            <person name="Carlton J.M."/>
            <person name="Hirt R.P."/>
            <person name="Silva J.C."/>
            <person name="Delcher A.L."/>
            <person name="Schatz M."/>
            <person name="Zhao Q."/>
            <person name="Wortman J.R."/>
            <person name="Bidwell S.L."/>
            <person name="Alsmark U.C.M."/>
            <person name="Besteiro S."/>
            <person name="Sicheritz-Ponten T."/>
            <person name="Noel C.J."/>
            <person name="Dacks J.B."/>
            <person name="Foster P.G."/>
            <person name="Simillion C."/>
            <person name="Van de Peer Y."/>
            <person name="Miranda-Saavedra D."/>
            <person name="Barton G.J."/>
            <person name="Westrop G.D."/>
            <person name="Mueller S."/>
            <person name="Dessi D."/>
            <person name="Fiori P.L."/>
            <person name="Ren Q."/>
            <person name="Paulsen I."/>
            <person name="Zhang H."/>
            <person name="Bastida-Corcuera F.D."/>
            <person name="Simoes-Barbosa A."/>
            <person name="Brown M.T."/>
            <person name="Hayes R.D."/>
            <person name="Mukherjee M."/>
            <person name="Okumura C.Y."/>
            <person name="Schneider R."/>
            <person name="Smith A.J."/>
            <person name="Vanacova S."/>
            <person name="Villalvazo M."/>
            <person name="Haas B.J."/>
            <person name="Pertea M."/>
            <person name="Feldblyum T.V."/>
            <person name="Utterback T.R."/>
            <person name="Shu C.L."/>
            <person name="Osoegawa K."/>
            <person name="de Jong P.J."/>
            <person name="Hrdy I."/>
            <person name="Horvathova L."/>
            <person name="Zubacova Z."/>
            <person name="Dolezal P."/>
            <person name="Malik S.B."/>
            <person name="Logsdon J.M. Jr."/>
            <person name="Henze K."/>
            <person name="Gupta A."/>
            <person name="Wang C.C."/>
            <person name="Dunne R.L."/>
            <person name="Upcroft J.A."/>
            <person name="Upcroft P."/>
            <person name="White O."/>
            <person name="Salzberg S.L."/>
            <person name="Tang P."/>
            <person name="Chiu C.-H."/>
            <person name="Lee Y.-S."/>
            <person name="Embley T.M."/>
            <person name="Coombs G.H."/>
            <person name="Mottram J.C."/>
            <person name="Tachezy J."/>
            <person name="Fraser-Liggett C.M."/>
            <person name="Johnson P.J."/>
        </authorList>
    </citation>
    <scope>NUCLEOTIDE SEQUENCE [LARGE SCALE GENOMIC DNA]</scope>
    <source>
        <strain evidence="12">G3</strain>
    </source>
</reference>
<dbReference type="OMA" id="YAEDHYD"/>
<evidence type="ECO:0000313" key="13">
    <source>
        <dbReference type="Proteomes" id="UP000001542"/>
    </source>
</evidence>
<dbReference type="OrthoDB" id="7694678at2759"/>
<evidence type="ECO:0000256" key="4">
    <source>
        <dbReference type="ARBA" id="ARBA00022692"/>
    </source>
</evidence>
<name>A2F849_TRIV3</name>
<feature type="transmembrane region" description="Helical" evidence="11">
    <location>
        <begin position="70"/>
        <end position="88"/>
    </location>
</feature>
<dbReference type="KEGG" id="tva:4756728"/>
<keyword evidence="10 12" id="KW-0675">Receptor</keyword>
<dbReference type="FunCoup" id="A2F849">
    <property type="interactions" value="231"/>
</dbReference>
<evidence type="ECO:0000256" key="5">
    <source>
        <dbReference type="ARBA" id="ARBA00022824"/>
    </source>
</evidence>
<evidence type="ECO:0000256" key="3">
    <source>
        <dbReference type="ARBA" id="ARBA00022448"/>
    </source>
</evidence>
<dbReference type="AlphaFoldDB" id="A2F849"/>
<dbReference type="VEuPathDB" id="TrichDB:TVAGG3_0283050"/>
<evidence type="ECO:0000256" key="1">
    <source>
        <dbReference type="ARBA" id="ARBA00004477"/>
    </source>
</evidence>
<evidence type="ECO:0000256" key="8">
    <source>
        <dbReference type="ARBA" id="ARBA00022989"/>
    </source>
</evidence>
<dbReference type="GO" id="GO:0005789">
    <property type="term" value="C:endoplasmic reticulum membrane"/>
    <property type="evidence" value="ECO:0007669"/>
    <property type="project" value="UniProtKB-SubCell"/>
</dbReference>
<dbReference type="SMR" id="A2F849"/>
<evidence type="ECO:0000256" key="7">
    <source>
        <dbReference type="ARBA" id="ARBA00022927"/>
    </source>
</evidence>
<dbReference type="GO" id="GO:0006621">
    <property type="term" value="P:protein retention in ER lumen"/>
    <property type="evidence" value="ECO:0000318"/>
    <property type="project" value="GO_Central"/>
</dbReference>
<keyword evidence="5" id="KW-0256">Endoplasmic reticulum</keyword>
<dbReference type="GO" id="GO:0005783">
    <property type="term" value="C:endoplasmic reticulum"/>
    <property type="evidence" value="ECO:0000318"/>
    <property type="project" value="GO_Central"/>
</dbReference>
<dbReference type="GO" id="GO:0015031">
    <property type="term" value="P:protein transport"/>
    <property type="evidence" value="ECO:0007669"/>
    <property type="project" value="UniProtKB-KW"/>
</dbReference>
<keyword evidence="4 11" id="KW-0812">Transmembrane</keyword>